<feature type="region of interest" description="Disordered" evidence="1">
    <location>
        <begin position="1"/>
        <end position="40"/>
    </location>
</feature>
<accession>A0A498J4K3</accession>
<evidence type="ECO:0000256" key="1">
    <source>
        <dbReference type="SAM" id="MobiDB-lite"/>
    </source>
</evidence>
<gene>
    <name evidence="2" type="ORF">DVH24_031982</name>
</gene>
<proteinExistence type="predicted"/>
<dbReference type="Proteomes" id="UP000290289">
    <property type="component" value="Chromosome 9"/>
</dbReference>
<organism evidence="2 3">
    <name type="scientific">Malus domestica</name>
    <name type="common">Apple</name>
    <name type="synonym">Pyrus malus</name>
    <dbReference type="NCBI Taxonomy" id="3750"/>
    <lineage>
        <taxon>Eukaryota</taxon>
        <taxon>Viridiplantae</taxon>
        <taxon>Streptophyta</taxon>
        <taxon>Embryophyta</taxon>
        <taxon>Tracheophyta</taxon>
        <taxon>Spermatophyta</taxon>
        <taxon>Magnoliopsida</taxon>
        <taxon>eudicotyledons</taxon>
        <taxon>Gunneridae</taxon>
        <taxon>Pentapetalae</taxon>
        <taxon>rosids</taxon>
        <taxon>fabids</taxon>
        <taxon>Rosales</taxon>
        <taxon>Rosaceae</taxon>
        <taxon>Amygdaloideae</taxon>
        <taxon>Maleae</taxon>
        <taxon>Malus</taxon>
    </lineage>
</organism>
<name>A0A498J4K3_MALDO</name>
<evidence type="ECO:0000313" key="2">
    <source>
        <dbReference type="EMBL" id="RXH89625.1"/>
    </source>
</evidence>
<keyword evidence="3" id="KW-1185">Reference proteome</keyword>
<comment type="caution">
    <text evidence="2">The sequence shown here is derived from an EMBL/GenBank/DDBJ whole genome shotgun (WGS) entry which is preliminary data.</text>
</comment>
<reference evidence="2 3" key="1">
    <citation type="submission" date="2018-10" db="EMBL/GenBank/DDBJ databases">
        <title>A high-quality apple genome assembly.</title>
        <authorList>
            <person name="Hu J."/>
        </authorList>
    </citation>
    <scope>NUCLEOTIDE SEQUENCE [LARGE SCALE GENOMIC DNA]</scope>
    <source>
        <strain evidence="3">cv. HFTH1</strain>
        <tissue evidence="2">Young leaf</tissue>
    </source>
</reference>
<sequence length="87" mass="9456">MDFFKSVFSDDPLPFDDLHPDAQNDGVMAPGRGASKSESVNQNYRRDLEELGSGLKKETAVIREVASRAIKDFPGSLKVGASVAQDK</sequence>
<dbReference type="EMBL" id="RDQH01000335">
    <property type="protein sequence ID" value="RXH89625.1"/>
    <property type="molecule type" value="Genomic_DNA"/>
</dbReference>
<dbReference type="AlphaFoldDB" id="A0A498J4K3"/>
<protein>
    <submittedName>
        <fullName evidence="2">Uncharacterized protein</fullName>
    </submittedName>
</protein>
<evidence type="ECO:0000313" key="3">
    <source>
        <dbReference type="Proteomes" id="UP000290289"/>
    </source>
</evidence>